<evidence type="ECO:0000256" key="1">
    <source>
        <dbReference type="SAM" id="MobiDB-lite"/>
    </source>
</evidence>
<feature type="region of interest" description="Disordered" evidence="1">
    <location>
        <begin position="103"/>
        <end position="123"/>
    </location>
</feature>
<accession>A0A5C5YN02</accession>
<dbReference type="EMBL" id="SJPJ01000002">
    <property type="protein sequence ID" value="TWT76263.1"/>
    <property type="molecule type" value="Genomic_DNA"/>
</dbReference>
<keyword evidence="2" id="KW-0732">Signal</keyword>
<organism evidence="3 4">
    <name type="scientific">Novipirellula herctigrandis</name>
    <dbReference type="NCBI Taxonomy" id="2527986"/>
    <lineage>
        <taxon>Bacteria</taxon>
        <taxon>Pseudomonadati</taxon>
        <taxon>Planctomycetota</taxon>
        <taxon>Planctomycetia</taxon>
        <taxon>Pirellulales</taxon>
        <taxon>Pirellulaceae</taxon>
        <taxon>Novipirellula</taxon>
    </lineage>
</organism>
<dbReference type="Pfam" id="PF07643">
    <property type="entry name" value="DUF1598"/>
    <property type="match status" value="1"/>
</dbReference>
<comment type="caution">
    <text evidence="3">The sequence shown here is derived from an EMBL/GenBank/DDBJ whole genome shotgun (WGS) entry which is preliminary data.</text>
</comment>
<gene>
    <name evidence="3" type="ORF">CA13_67550</name>
</gene>
<feature type="signal peptide" evidence="2">
    <location>
        <begin position="1"/>
        <end position="25"/>
    </location>
</feature>
<evidence type="ECO:0000256" key="2">
    <source>
        <dbReference type="SAM" id="SignalP"/>
    </source>
</evidence>
<protein>
    <recommendedName>
        <fullName evidence="5">Secreted protein</fullName>
    </recommendedName>
</protein>
<name>A0A5C5YN02_9BACT</name>
<dbReference type="Proteomes" id="UP000315010">
    <property type="component" value="Unassembled WGS sequence"/>
</dbReference>
<dbReference type="AlphaFoldDB" id="A0A5C5YN02"/>
<dbReference type="InterPro" id="IPR011487">
    <property type="entry name" value="DUF1598"/>
</dbReference>
<dbReference type="OrthoDB" id="233364at2"/>
<dbReference type="PROSITE" id="PS51257">
    <property type="entry name" value="PROKAR_LIPOPROTEIN"/>
    <property type="match status" value="1"/>
</dbReference>
<dbReference type="RefSeq" id="WP_146404061.1">
    <property type="nucleotide sequence ID" value="NZ_SJPJ01000002.1"/>
</dbReference>
<evidence type="ECO:0000313" key="3">
    <source>
        <dbReference type="EMBL" id="TWT76263.1"/>
    </source>
</evidence>
<sequence precursor="true">MKFIRWFCVIAVAYGVMTACSTASADGVVLSAKTVEDFEQLVALGDYPAAINAVDQLPISVRDAAFAWVTLSQIENGDLTEAAETLRDIESTKYRRIALSKVTHESQGAGNEPVGNGGTAQGGGSMADFTSLMELIQSTVAPEAWESLGGASTMAPYPQGIVVDTDGTVREVEVLPTVDAKREMGILLFGETTPFAQDAVPGPDQWRRPSRRRVVSLRRLRDDIVRRQMLGQPIDDSMVQMAGISEVSHLVRTKDDVLIAGEVGGIALSKGWYVDQKSGMHPLRFDFLVTACESALSSRPFGCTIDPTPDGLARAAKTAIEIQSDRLPVTAGALALADALGKQDVKVFGIESQTQLAMIMIEADRHMKRLALGHAEMPEGVPNYLDQIDNWIAQGPPSEVMIRLWFRPQPQKVQADKGSNVFRLSGRPIVLSGQNELETAQGRARVADDPRTVDFVAEFNAHFSRIRSKYPIYGAMESVYRTAAIAEICERFAADSSSRALLQSVADMAGFFVTSDPVPKSVDSIAVLHNVRHGRKRHHILVASGGVWVETNGTVRGPLESYPTLANDLPQLMISPSSNRRWWWDAVAK</sequence>
<evidence type="ECO:0000313" key="4">
    <source>
        <dbReference type="Proteomes" id="UP000315010"/>
    </source>
</evidence>
<keyword evidence="4" id="KW-1185">Reference proteome</keyword>
<feature type="chain" id="PRO_5022808349" description="Secreted protein" evidence="2">
    <location>
        <begin position="26"/>
        <end position="589"/>
    </location>
</feature>
<evidence type="ECO:0008006" key="5">
    <source>
        <dbReference type="Google" id="ProtNLM"/>
    </source>
</evidence>
<reference evidence="3 4" key="1">
    <citation type="submission" date="2019-02" db="EMBL/GenBank/DDBJ databases">
        <title>Deep-cultivation of Planctomycetes and their phenomic and genomic characterization uncovers novel biology.</title>
        <authorList>
            <person name="Wiegand S."/>
            <person name="Jogler M."/>
            <person name="Boedeker C."/>
            <person name="Pinto D."/>
            <person name="Vollmers J."/>
            <person name="Rivas-Marin E."/>
            <person name="Kohn T."/>
            <person name="Peeters S.H."/>
            <person name="Heuer A."/>
            <person name="Rast P."/>
            <person name="Oberbeckmann S."/>
            <person name="Bunk B."/>
            <person name="Jeske O."/>
            <person name="Meyerdierks A."/>
            <person name="Storesund J.E."/>
            <person name="Kallscheuer N."/>
            <person name="Luecker S."/>
            <person name="Lage O.M."/>
            <person name="Pohl T."/>
            <person name="Merkel B.J."/>
            <person name="Hornburger P."/>
            <person name="Mueller R.-W."/>
            <person name="Bruemmer F."/>
            <person name="Labrenz M."/>
            <person name="Spormann A.M."/>
            <person name="Op Den Camp H."/>
            <person name="Overmann J."/>
            <person name="Amann R."/>
            <person name="Jetten M.S.M."/>
            <person name="Mascher T."/>
            <person name="Medema M.H."/>
            <person name="Devos D.P."/>
            <person name="Kaster A.-K."/>
            <person name="Ovreas L."/>
            <person name="Rohde M."/>
            <person name="Galperin M.Y."/>
            <person name="Jogler C."/>
        </authorList>
    </citation>
    <scope>NUCLEOTIDE SEQUENCE [LARGE SCALE GENOMIC DNA]</scope>
    <source>
        <strain evidence="3 4">CA13</strain>
    </source>
</reference>
<proteinExistence type="predicted"/>